<comment type="catalytic activity">
    <reaction evidence="9">
        <text>[(1-&gt;4)-alpha-D-galacturonosyl methyl ester](n) + n H2O = [(1-&gt;4)-alpha-D-galacturonosyl](n) + n methanol + n H(+)</text>
        <dbReference type="Rhea" id="RHEA:22380"/>
        <dbReference type="Rhea" id="RHEA-COMP:14570"/>
        <dbReference type="Rhea" id="RHEA-COMP:14573"/>
        <dbReference type="ChEBI" id="CHEBI:15377"/>
        <dbReference type="ChEBI" id="CHEBI:15378"/>
        <dbReference type="ChEBI" id="CHEBI:17790"/>
        <dbReference type="ChEBI" id="CHEBI:140522"/>
        <dbReference type="ChEBI" id="CHEBI:140523"/>
        <dbReference type="EC" id="3.1.1.11"/>
    </reaction>
</comment>
<evidence type="ECO:0000313" key="11">
    <source>
        <dbReference type="EMBL" id="KAJ4830641.1"/>
    </source>
</evidence>
<sequence>MEKISHATPRSKLIFLSVSVIMKIFLSSLSANANPAPTQFSRLVRSAPGAISSNLCKGTPYKAACESVLLSLETNYKDNSNALPKTPKDLFGHSVQFTLGHAHSALDLASIILSQRGAAATTTTTNHLVAAGGGLHDCMELLEDTLDQLSNVVMNRKNNPATTKTHPQDVHTWLSAALTNQETCLESLDQSTKFEPEYRGIMGTMARNLSQHISNSLSLFVSNFQGGSSSSTSSGNKNNNGRKLLWDWDSGSNKDFPGWVSLSERKLLEASTGEIEMKAHAVVAKDGSGTHKTIGEAIRAVLGGGGAATTLAAGGGGGKNVIYIKAGTYKETLKFPTKQKNVMLVGDGKGKTIITASKNAEDGSTTYDSATVGVMGDGFMARDITFENSAGPNKHQAVALRVGSDRAVIFRCSILGYQDTLYTLSKRQFYRDTDIYGTVDFIFGNSAVVLQNCNINARSYGERNFVTAQGRTSPEQNTGISIHNCRINAGSVTYLGRPWKQYSRTVFMQSALAGSIHPSGWYPWAGGNNPKSVYYGEYQNSGPGASTSGRVKWPGYHPVLTSSEAQGFTVGGLIAGNQWLPSTGVSYDSGLIG</sequence>
<organism evidence="11 12">
    <name type="scientific">Turnera subulata</name>
    <dbReference type="NCBI Taxonomy" id="218843"/>
    <lineage>
        <taxon>Eukaryota</taxon>
        <taxon>Viridiplantae</taxon>
        <taxon>Streptophyta</taxon>
        <taxon>Embryophyta</taxon>
        <taxon>Tracheophyta</taxon>
        <taxon>Spermatophyta</taxon>
        <taxon>Magnoliopsida</taxon>
        <taxon>eudicotyledons</taxon>
        <taxon>Gunneridae</taxon>
        <taxon>Pentapetalae</taxon>
        <taxon>rosids</taxon>
        <taxon>fabids</taxon>
        <taxon>Malpighiales</taxon>
        <taxon>Passifloraceae</taxon>
        <taxon>Turnera</taxon>
    </lineage>
</organism>
<dbReference type="SMART" id="SM00856">
    <property type="entry name" value="PMEI"/>
    <property type="match status" value="1"/>
</dbReference>
<evidence type="ECO:0000256" key="7">
    <source>
        <dbReference type="ARBA" id="ARBA00023085"/>
    </source>
</evidence>
<evidence type="ECO:0000256" key="9">
    <source>
        <dbReference type="RuleBase" id="RU000589"/>
    </source>
</evidence>
<dbReference type="PROSITE" id="PS00503">
    <property type="entry name" value="PECTINESTERASE_2"/>
    <property type="match status" value="1"/>
</dbReference>
<evidence type="ECO:0000256" key="8">
    <source>
        <dbReference type="PROSITE-ProRule" id="PRU10040"/>
    </source>
</evidence>
<gene>
    <name evidence="11" type="ORF">Tsubulata_043598</name>
</gene>
<comment type="caution">
    <text evidence="11">The sequence shown here is derived from an EMBL/GenBank/DDBJ whole genome shotgun (WGS) entry which is preliminary data.</text>
</comment>
<dbReference type="InterPro" id="IPR000070">
    <property type="entry name" value="Pectinesterase_cat"/>
</dbReference>
<feature type="domain" description="Pectinesterase inhibitor" evidence="10">
    <location>
        <begin position="47"/>
        <end position="219"/>
    </location>
</feature>
<evidence type="ECO:0000256" key="4">
    <source>
        <dbReference type="ARBA" id="ARBA00007786"/>
    </source>
</evidence>
<dbReference type="Pfam" id="PF04043">
    <property type="entry name" value="PMEI"/>
    <property type="match status" value="1"/>
</dbReference>
<dbReference type="EMBL" id="JAKUCV010005578">
    <property type="protein sequence ID" value="KAJ4830641.1"/>
    <property type="molecule type" value="Genomic_DNA"/>
</dbReference>
<dbReference type="Pfam" id="PF01095">
    <property type="entry name" value="Pectinesterase"/>
    <property type="match status" value="1"/>
</dbReference>
<comment type="subcellular location">
    <subcellularLocation>
        <location evidence="1">Secreted</location>
        <location evidence="1">Cell wall</location>
    </subcellularLocation>
</comment>
<dbReference type="InterPro" id="IPR012334">
    <property type="entry name" value="Pectin_lyas_fold"/>
</dbReference>
<dbReference type="Gene3D" id="1.20.140.40">
    <property type="entry name" value="Invertase/pectin methylesterase inhibitor family protein"/>
    <property type="match status" value="1"/>
</dbReference>
<keyword evidence="12" id="KW-1185">Reference proteome</keyword>
<dbReference type="EC" id="3.1.1.11" evidence="9"/>
<evidence type="ECO:0000256" key="6">
    <source>
        <dbReference type="ARBA" id="ARBA00022801"/>
    </source>
</evidence>
<feature type="signal peptide" evidence="9">
    <location>
        <begin position="1"/>
        <end position="31"/>
    </location>
</feature>
<dbReference type="InterPro" id="IPR011050">
    <property type="entry name" value="Pectin_lyase_fold/virulence"/>
</dbReference>
<evidence type="ECO:0000313" key="12">
    <source>
        <dbReference type="Proteomes" id="UP001141552"/>
    </source>
</evidence>
<evidence type="ECO:0000256" key="5">
    <source>
        <dbReference type="ARBA" id="ARBA00022512"/>
    </source>
</evidence>
<keyword evidence="7 9" id="KW-0063">Aspartyl esterase</keyword>
<dbReference type="CDD" id="cd15798">
    <property type="entry name" value="PMEI-like_3"/>
    <property type="match status" value="1"/>
</dbReference>
<dbReference type="SUPFAM" id="SSF101148">
    <property type="entry name" value="Plant invertase/pectin methylesterase inhibitor"/>
    <property type="match status" value="1"/>
</dbReference>
<dbReference type="InterPro" id="IPR006501">
    <property type="entry name" value="Pectinesterase_inhib_dom"/>
</dbReference>
<dbReference type="AlphaFoldDB" id="A0A9Q0J5T2"/>
<dbReference type="PANTHER" id="PTHR31707">
    <property type="entry name" value="PECTINESTERASE"/>
    <property type="match status" value="1"/>
</dbReference>
<dbReference type="InterPro" id="IPR033131">
    <property type="entry name" value="Pectinesterase_Asp_AS"/>
</dbReference>
<accession>A0A9Q0J5T2</accession>
<proteinExistence type="inferred from homology"/>
<reference evidence="11" key="2">
    <citation type="journal article" date="2023" name="Plants (Basel)">
        <title>Annotation of the Turnera subulata (Passifloraceae) Draft Genome Reveals the S-Locus Evolved after the Divergence of Turneroideae from Passifloroideae in a Stepwise Manner.</title>
        <authorList>
            <person name="Henning P.M."/>
            <person name="Roalson E.H."/>
            <person name="Mir W."/>
            <person name="McCubbin A.G."/>
            <person name="Shore J.S."/>
        </authorList>
    </citation>
    <scope>NUCLEOTIDE SEQUENCE</scope>
    <source>
        <strain evidence="11">F60SS</strain>
    </source>
</reference>
<evidence type="ECO:0000256" key="1">
    <source>
        <dbReference type="ARBA" id="ARBA00004191"/>
    </source>
</evidence>
<feature type="active site" evidence="8">
    <location>
        <position position="440"/>
    </location>
</feature>
<keyword evidence="5" id="KW-0134">Cell wall</keyword>
<keyword evidence="5" id="KW-0964">Secreted</keyword>
<dbReference type="FunFam" id="2.160.20.10:FF:000001">
    <property type="entry name" value="Pectinesterase"/>
    <property type="match status" value="1"/>
</dbReference>
<reference evidence="11" key="1">
    <citation type="submission" date="2022-02" db="EMBL/GenBank/DDBJ databases">
        <authorList>
            <person name="Henning P.M."/>
            <person name="McCubbin A.G."/>
            <person name="Shore J.S."/>
        </authorList>
    </citation>
    <scope>NUCLEOTIDE SEQUENCE</scope>
    <source>
        <strain evidence="11">F60SS</strain>
        <tissue evidence="11">Leaves</tissue>
    </source>
</reference>
<dbReference type="OrthoDB" id="2019149at2759"/>
<protein>
    <recommendedName>
        <fullName evidence="9">Pectinesterase</fullName>
        <ecNumber evidence="9">3.1.1.11</ecNumber>
    </recommendedName>
</protein>
<evidence type="ECO:0000259" key="10">
    <source>
        <dbReference type="SMART" id="SM00856"/>
    </source>
</evidence>
<comment type="similarity">
    <text evidence="3">In the N-terminal section; belongs to the PMEI family.</text>
</comment>
<keyword evidence="9" id="KW-0732">Signal</keyword>
<evidence type="ECO:0000256" key="2">
    <source>
        <dbReference type="ARBA" id="ARBA00005184"/>
    </source>
</evidence>
<dbReference type="GO" id="GO:0004857">
    <property type="term" value="F:enzyme inhibitor activity"/>
    <property type="evidence" value="ECO:0007669"/>
    <property type="project" value="InterPro"/>
</dbReference>
<keyword evidence="6 9" id="KW-0378">Hydrolase</keyword>
<dbReference type="Proteomes" id="UP001141552">
    <property type="component" value="Unassembled WGS sequence"/>
</dbReference>
<dbReference type="GO" id="GO:0045490">
    <property type="term" value="P:pectin catabolic process"/>
    <property type="evidence" value="ECO:0007669"/>
    <property type="project" value="UniProtKB-UniRule"/>
</dbReference>
<dbReference type="Gene3D" id="2.160.20.10">
    <property type="entry name" value="Single-stranded right-handed beta-helix, Pectin lyase-like"/>
    <property type="match status" value="1"/>
</dbReference>
<dbReference type="SUPFAM" id="SSF51126">
    <property type="entry name" value="Pectin lyase-like"/>
    <property type="match status" value="1"/>
</dbReference>
<evidence type="ECO:0000256" key="3">
    <source>
        <dbReference type="ARBA" id="ARBA00006027"/>
    </source>
</evidence>
<comment type="pathway">
    <text evidence="2 9">Glycan metabolism; pectin degradation; 2-dehydro-3-deoxy-D-gluconate from pectin: step 1/5.</text>
</comment>
<dbReference type="GO" id="GO:0042545">
    <property type="term" value="P:cell wall modification"/>
    <property type="evidence" value="ECO:0007669"/>
    <property type="project" value="UniProtKB-UniRule"/>
</dbReference>
<name>A0A9Q0J5T2_9ROSI</name>
<dbReference type="GO" id="GO:0030599">
    <property type="term" value="F:pectinesterase activity"/>
    <property type="evidence" value="ECO:0007669"/>
    <property type="project" value="UniProtKB-UniRule"/>
</dbReference>
<dbReference type="NCBIfam" id="TIGR01614">
    <property type="entry name" value="PME_inhib"/>
    <property type="match status" value="1"/>
</dbReference>
<comment type="similarity">
    <text evidence="4">In the C-terminal section; belongs to the pectinesterase family.</text>
</comment>
<dbReference type="InterPro" id="IPR035513">
    <property type="entry name" value="Invertase/methylesterase_inhib"/>
</dbReference>
<feature type="chain" id="PRO_5040527534" description="Pectinesterase" evidence="9">
    <location>
        <begin position="32"/>
        <end position="593"/>
    </location>
</feature>